<dbReference type="RefSeq" id="WP_251412547.1">
    <property type="nucleotide sequence ID" value="NZ_JAMQGM010000019.1"/>
</dbReference>
<protein>
    <submittedName>
        <fullName evidence="3">GDSL-type esterase/lipase family protein</fullName>
    </submittedName>
</protein>
<evidence type="ECO:0000313" key="4">
    <source>
        <dbReference type="Proteomes" id="UP001167160"/>
    </source>
</evidence>
<dbReference type="SUPFAM" id="SSF52266">
    <property type="entry name" value="SGNH hydrolase"/>
    <property type="match status" value="1"/>
</dbReference>
<evidence type="ECO:0000259" key="2">
    <source>
        <dbReference type="Pfam" id="PF13472"/>
    </source>
</evidence>
<comment type="caution">
    <text evidence="3">The sequence shown here is derived from an EMBL/GenBank/DDBJ whole genome shotgun (WGS) entry which is preliminary data.</text>
</comment>
<gene>
    <name evidence="3" type="ORF">M1E25_09430</name>
</gene>
<feature type="domain" description="SGNH hydrolase-type esterase" evidence="2">
    <location>
        <begin position="9"/>
        <end position="175"/>
    </location>
</feature>
<dbReference type="Proteomes" id="UP001167160">
    <property type="component" value="Unassembled WGS sequence"/>
</dbReference>
<dbReference type="EMBL" id="JAMQGM010000019">
    <property type="protein sequence ID" value="MCM2577573.1"/>
    <property type="molecule type" value="Genomic_DNA"/>
</dbReference>
<feature type="region of interest" description="Disordered" evidence="1">
    <location>
        <begin position="170"/>
        <end position="191"/>
    </location>
</feature>
<reference evidence="3" key="1">
    <citation type="journal article" date="2023" name="Int. J. Syst. Evol. Microbiol.">
        <title>Streptomyces meridianus sp. nov. isolated from brackish water of the Tagus estuary in Alcochete, Portugal.</title>
        <authorList>
            <person name="Santos J.D.N."/>
            <person name="Klimek D."/>
            <person name="Calusinska M."/>
            <person name="Lobo Da Cunha A."/>
            <person name="Catita J."/>
            <person name="Goncalves H."/>
            <person name="Gonzalez I."/>
            <person name="Reyes F."/>
            <person name="Lage O.M."/>
        </authorList>
    </citation>
    <scope>NUCLEOTIDE SEQUENCE</scope>
    <source>
        <strain evidence="3">MTZ3.1</strain>
    </source>
</reference>
<name>A0ABT0X4W2_9ACTN</name>
<dbReference type="InterPro" id="IPR036514">
    <property type="entry name" value="SGNH_hydro_sf"/>
</dbReference>
<proteinExistence type="predicted"/>
<evidence type="ECO:0000313" key="3">
    <source>
        <dbReference type="EMBL" id="MCM2577573.1"/>
    </source>
</evidence>
<accession>A0ABT0X4W2</accession>
<sequence>MVGSTRVFFIGDSFVQGIGDPGQRGWVGRVLQASHAPGRDLTGFNLGVRRNTSDDVLARCWDEVSRRTDPAADHRLVVSFGINDAVEECGAVRVRHERTVSNLAELLAGASRRGMAALVVGPPPVIAGGRSHLDRLLALADGFDRVCAQAETPYIPVTQLLAADDTWQAEAGAGDAPTPGPPGTTGWRRWC</sequence>
<dbReference type="Gene3D" id="3.40.50.1110">
    <property type="entry name" value="SGNH hydrolase"/>
    <property type="match status" value="1"/>
</dbReference>
<organism evidence="3 4">
    <name type="scientific">Streptomyces meridianus</name>
    <dbReference type="NCBI Taxonomy" id="2938945"/>
    <lineage>
        <taxon>Bacteria</taxon>
        <taxon>Bacillati</taxon>
        <taxon>Actinomycetota</taxon>
        <taxon>Actinomycetes</taxon>
        <taxon>Kitasatosporales</taxon>
        <taxon>Streptomycetaceae</taxon>
        <taxon>Streptomyces</taxon>
    </lineage>
</organism>
<dbReference type="InterPro" id="IPR013830">
    <property type="entry name" value="SGNH_hydro"/>
</dbReference>
<dbReference type="Pfam" id="PF13472">
    <property type="entry name" value="Lipase_GDSL_2"/>
    <property type="match status" value="1"/>
</dbReference>
<keyword evidence="4" id="KW-1185">Reference proteome</keyword>
<evidence type="ECO:0000256" key="1">
    <source>
        <dbReference type="SAM" id="MobiDB-lite"/>
    </source>
</evidence>